<keyword evidence="3" id="KW-1185">Reference proteome</keyword>
<dbReference type="Proteomes" id="UP000215539">
    <property type="component" value="Chromosome 1"/>
</dbReference>
<reference evidence="1 3" key="1">
    <citation type="submission" date="2016-02" db="EMBL/GenBank/DDBJ databases">
        <authorList>
            <person name="Holder M.E."/>
            <person name="Ajami N.J."/>
            <person name="Petrosino J.F."/>
        </authorList>
    </citation>
    <scope>NUCLEOTIDE SEQUENCE [LARGE SCALE GENOMIC DNA]</scope>
    <source>
        <strain evidence="1 3">CCUG 32990</strain>
    </source>
</reference>
<sequence>MSVTTLSFEVDMPAEEVTRLKETIRSFGVKDIKEEQETTVKVPKSQVLSILRGIEDVKAGRYITSEEMHKKIDAEFEQWEQRQ</sequence>
<dbReference type="Proteomes" id="UP000065822">
    <property type="component" value="Chromosome"/>
</dbReference>
<name>A0AAX2H240_9FLAO</name>
<dbReference type="AlphaFoldDB" id="A0AAX2H240"/>
<protein>
    <submittedName>
        <fullName evidence="2">Uncharacterized protein</fullName>
    </submittedName>
</protein>
<gene>
    <name evidence="1" type="ORF">AXF12_00935</name>
    <name evidence="2" type="ORF">SAMEA44541418_01579</name>
</gene>
<reference evidence="2 4" key="2">
    <citation type="submission" date="2017-06" db="EMBL/GenBank/DDBJ databases">
        <authorList>
            <consortium name="Pathogen Informatics"/>
        </authorList>
    </citation>
    <scope>NUCLEOTIDE SEQUENCE [LARGE SCALE GENOMIC DNA]</scope>
    <source>
        <strain evidence="2 4">NCTC12947</strain>
    </source>
</reference>
<dbReference type="KEGG" id="chg:AXF12_00935"/>
<dbReference type="EMBL" id="CP014227">
    <property type="protein sequence ID" value="AMD84224.1"/>
    <property type="molecule type" value="Genomic_DNA"/>
</dbReference>
<organism evidence="2 4">
    <name type="scientific">Capnocytophaga haemolytica</name>
    <dbReference type="NCBI Taxonomy" id="45243"/>
    <lineage>
        <taxon>Bacteria</taxon>
        <taxon>Pseudomonadati</taxon>
        <taxon>Bacteroidota</taxon>
        <taxon>Flavobacteriia</taxon>
        <taxon>Flavobacteriales</taxon>
        <taxon>Flavobacteriaceae</taxon>
        <taxon>Capnocytophaga</taxon>
    </lineage>
</organism>
<evidence type="ECO:0000313" key="2">
    <source>
        <dbReference type="EMBL" id="SNV12541.1"/>
    </source>
</evidence>
<evidence type="ECO:0000313" key="3">
    <source>
        <dbReference type="Proteomes" id="UP000065822"/>
    </source>
</evidence>
<proteinExistence type="predicted"/>
<accession>A0AAX2H240</accession>
<evidence type="ECO:0000313" key="4">
    <source>
        <dbReference type="Proteomes" id="UP000215539"/>
    </source>
</evidence>
<dbReference type="EMBL" id="LT906449">
    <property type="protein sequence ID" value="SNV12541.1"/>
    <property type="molecule type" value="Genomic_DNA"/>
</dbReference>
<evidence type="ECO:0000313" key="1">
    <source>
        <dbReference type="EMBL" id="AMD84224.1"/>
    </source>
</evidence>